<evidence type="ECO:0000313" key="9">
    <source>
        <dbReference type="Proteomes" id="UP001385951"/>
    </source>
</evidence>
<reference evidence="8 9" key="1">
    <citation type="submission" date="2022-09" db="EMBL/GenBank/DDBJ databases">
        <authorList>
            <person name="Palmer J.M."/>
        </authorList>
    </citation>
    <scope>NUCLEOTIDE SEQUENCE [LARGE SCALE GENOMIC DNA]</scope>
    <source>
        <strain evidence="8 9">DSM 7382</strain>
    </source>
</reference>
<dbReference type="InterPro" id="IPR004202">
    <property type="entry name" value="COX7C/Cox8"/>
</dbReference>
<keyword evidence="5 7" id="KW-0496">Mitochondrion</keyword>
<keyword evidence="9" id="KW-1185">Reference proteome</keyword>
<accession>A0AAW0GYI9</accession>
<comment type="caution">
    <text evidence="8">The sequence shown here is derived from an EMBL/GenBank/DDBJ whole genome shotgun (WGS) entry which is preliminary data.</text>
</comment>
<dbReference type="GO" id="GO:0005743">
    <property type="term" value="C:mitochondrial inner membrane"/>
    <property type="evidence" value="ECO:0007669"/>
    <property type="project" value="UniProtKB-SubCell"/>
</dbReference>
<keyword evidence="7" id="KW-1133">Transmembrane helix</keyword>
<name>A0AAW0GYI9_9APHY</name>
<keyword evidence="7" id="KW-0812">Transmembrane</keyword>
<evidence type="ECO:0000256" key="1">
    <source>
        <dbReference type="ARBA" id="ARBA00004434"/>
    </source>
</evidence>
<dbReference type="GO" id="GO:0006123">
    <property type="term" value="P:mitochondrial electron transport, cytochrome c to oxygen"/>
    <property type="evidence" value="ECO:0007669"/>
    <property type="project" value="UniProtKB-UniRule"/>
</dbReference>
<dbReference type="EMBL" id="JASBNA010000001">
    <property type="protein sequence ID" value="KAK7696649.1"/>
    <property type="molecule type" value="Genomic_DNA"/>
</dbReference>
<evidence type="ECO:0000256" key="6">
    <source>
        <dbReference type="ARBA" id="ARBA00023136"/>
    </source>
</evidence>
<dbReference type="Proteomes" id="UP001385951">
    <property type="component" value="Unassembled WGS sequence"/>
</dbReference>
<evidence type="ECO:0000256" key="3">
    <source>
        <dbReference type="ARBA" id="ARBA00010514"/>
    </source>
</evidence>
<proteinExistence type="inferred from homology"/>
<dbReference type="GO" id="GO:0045277">
    <property type="term" value="C:respiratory chain complex IV"/>
    <property type="evidence" value="ECO:0007669"/>
    <property type="project" value="UniProtKB-UniRule"/>
</dbReference>
<comment type="similarity">
    <text evidence="3 7">Belongs to the cytochrome c oxidase VIIc family.</text>
</comment>
<gene>
    <name evidence="8" type="ORF">QCA50_001307</name>
</gene>
<comment type="subcellular location">
    <subcellularLocation>
        <location evidence="1 7">Mitochondrion inner membrane</location>
        <topology evidence="1 7">Single-pass membrane protein</topology>
    </subcellularLocation>
</comment>
<keyword evidence="7" id="KW-0809">Transit peptide</keyword>
<protein>
    <recommendedName>
        <fullName evidence="7">Cytochrome c oxidase subunit 8, mitochondrial</fullName>
    </recommendedName>
    <alternativeName>
        <fullName evidence="7">Cytochrome c oxidase polypeptide VIII</fullName>
    </alternativeName>
</protein>
<evidence type="ECO:0000256" key="5">
    <source>
        <dbReference type="ARBA" id="ARBA00023128"/>
    </source>
</evidence>
<organism evidence="8 9">
    <name type="scientific">Cerrena zonata</name>
    <dbReference type="NCBI Taxonomy" id="2478898"/>
    <lineage>
        <taxon>Eukaryota</taxon>
        <taxon>Fungi</taxon>
        <taxon>Dikarya</taxon>
        <taxon>Basidiomycota</taxon>
        <taxon>Agaricomycotina</taxon>
        <taxon>Agaricomycetes</taxon>
        <taxon>Polyporales</taxon>
        <taxon>Cerrenaceae</taxon>
        <taxon>Cerrena</taxon>
    </lineage>
</organism>
<dbReference type="InterPro" id="IPR036636">
    <property type="entry name" value="COX7C/Cox8_sf"/>
</dbReference>
<dbReference type="Gene3D" id="4.10.49.10">
    <property type="entry name" value="Cytochrome c oxidase subunit VIIc"/>
    <property type="match status" value="1"/>
</dbReference>
<evidence type="ECO:0000256" key="2">
    <source>
        <dbReference type="ARBA" id="ARBA00004673"/>
    </source>
</evidence>
<dbReference type="SUPFAM" id="SSF81427">
    <property type="entry name" value="Mitochondrial cytochrome c oxidase subunit VIIc (aka VIIIa)"/>
    <property type="match status" value="1"/>
</dbReference>
<keyword evidence="6 7" id="KW-0472">Membrane</keyword>
<comment type="function">
    <text evidence="7">Component of the cytochrome c oxidase, the last enzyme in the mitochondrial electron transport chain which drives oxidative phosphorylation. The respiratory chain contains 3 multisubunit complexes succinate dehydrogenase (complex II, CII), ubiquinol-cytochrome c oxidoreductase (cytochrome b-c1 complex, complex III, CIII) and cytochrome c oxidase (complex IV, CIV), that cooperate to transfer electrons derived from NADH and succinate to molecular oxygen, creating an electrochemical gradient over the inner membrane that drives transmembrane transport and the ATP synthase. Cytochrome c oxidase is the component of the respiratory chain that catalyzes the reduction of oxygen to water. Electrons originating from reduced cytochrome c in the intermembrane space (IMS) are transferred via the dinuclear copper A center (CU(A)) of subunit 2 and heme A of subunit 1 to the active site in subunit 1, a binuclear center (BNC) formed by heme A3 and copper B (CU(B)). The BNC reduces molecular oxygen to 2 water molecules using 4 electrons from cytochrome c in the IMS and 4 protons from the mitochondrial matrix.</text>
</comment>
<comment type="subunit">
    <text evidence="7">Component of the cytochrome c oxidase (complex IV, CIV), a multisubunit enzyme composed of a catalytic core of 3 subunits and several supernumerary subunits. The complex exists as a monomer or a dimer and forms supercomplexes (SCs) in the inner mitochondrial membrane with ubiquinol-cytochrome c oxidoreductase (cytochrome b-c1 complex, complex III, CIII).</text>
</comment>
<dbReference type="AlphaFoldDB" id="A0AAW0GYI9"/>
<evidence type="ECO:0000256" key="4">
    <source>
        <dbReference type="ARBA" id="ARBA00022792"/>
    </source>
</evidence>
<comment type="pathway">
    <text evidence="2 7">Energy metabolism; oxidative phosphorylation.</text>
</comment>
<evidence type="ECO:0000313" key="8">
    <source>
        <dbReference type="EMBL" id="KAK7696649.1"/>
    </source>
</evidence>
<evidence type="ECO:0000256" key="7">
    <source>
        <dbReference type="RuleBase" id="RU368123"/>
    </source>
</evidence>
<keyword evidence="4 7" id="KW-0999">Mitochondrion inner membrane</keyword>
<sequence length="73" mass="7940">MSLLAARVPLRQIARSRAVVPARSMHAGVYKHLPFETKNKAGFGLKLASYLITGFSIPFVAAWYQMSKSSGSA</sequence>
<feature type="transmembrane region" description="Helical" evidence="7">
    <location>
        <begin position="42"/>
        <end position="64"/>
    </location>
</feature>
<dbReference type="Pfam" id="PF02935">
    <property type="entry name" value="COX7C"/>
    <property type="match status" value="1"/>
</dbReference>